<evidence type="ECO:0000256" key="2">
    <source>
        <dbReference type="ARBA" id="ARBA00023295"/>
    </source>
</evidence>
<dbReference type="Pfam" id="PF13364">
    <property type="entry name" value="BetaGal_ABD2"/>
    <property type="match status" value="1"/>
</dbReference>
<dbReference type="OrthoDB" id="4842145at2759"/>
<gene>
    <name evidence="4" type="ORF">GQ607_016361</name>
</gene>
<keyword evidence="5" id="KW-1185">Reference proteome</keyword>
<comment type="caution">
    <text evidence="4">The sequence shown here is derived from an EMBL/GenBank/DDBJ whole genome shotgun (WGS) entry which is preliminary data.</text>
</comment>
<evidence type="ECO:0000313" key="5">
    <source>
        <dbReference type="Proteomes" id="UP000434172"/>
    </source>
</evidence>
<name>A0A8H3VY77_9PEZI</name>
<organism evidence="4 5">
    <name type="scientific">Colletotrichum asianum</name>
    <dbReference type="NCBI Taxonomy" id="702518"/>
    <lineage>
        <taxon>Eukaryota</taxon>
        <taxon>Fungi</taxon>
        <taxon>Dikarya</taxon>
        <taxon>Ascomycota</taxon>
        <taxon>Pezizomycotina</taxon>
        <taxon>Sordariomycetes</taxon>
        <taxon>Hypocreomycetidae</taxon>
        <taxon>Glomerellales</taxon>
        <taxon>Glomerellaceae</taxon>
        <taxon>Colletotrichum</taxon>
        <taxon>Colletotrichum gloeosporioides species complex</taxon>
    </lineage>
</organism>
<dbReference type="Gene3D" id="2.60.120.260">
    <property type="entry name" value="Galactose-binding domain-like"/>
    <property type="match status" value="1"/>
</dbReference>
<reference evidence="4 5" key="1">
    <citation type="submission" date="2019-12" db="EMBL/GenBank/DDBJ databases">
        <title>A genome sequence resource for the geographically widespread anthracnose pathogen Colletotrichum asianum.</title>
        <authorList>
            <person name="Meng Y."/>
        </authorList>
    </citation>
    <scope>NUCLEOTIDE SEQUENCE [LARGE SCALE GENOMIC DNA]</scope>
    <source>
        <strain evidence="4 5">ICMP 18580</strain>
    </source>
</reference>
<evidence type="ECO:0000256" key="1">
    <source>
        <dbReference type="ARBA" id="ARBA00022801"/>
    </source>
</evidence>
<dbReference type="Proteomes" id="UP000434172">
    <property type="component" value="Unassembled WGS sequence"/>
</dbReference>
<evidence type="ECO:0000259" key="3">
    <source>
        <dbReference type="Pfam" id="PF13364"/>
    </source>
</evidence>
<feature type="domain" description="Beta-galactosidase jelly roll" evidence="3">
    <location>
        <begin position="6"/>
        <end position="54"/>
    </location>
</feature>
<dbReference type="AlphaFoldDB" id="A0A8H3VY77"/>
<sequence length="92" mass="9790">MTPDGTDCGFYSGDKVHRGYFNGANAASVSITALGGLAFSWSASLNGPPIGGNLAKDQAGCWPRSRLFLSWLSAVGLRQEVDDLEPCWLLKV</sequence>
<dbReference type="InterPro" id="IPR025300">
    <property type="entry name" value="BetaGal_jelly_roll_dom"/>
</dbReference>
<proteinExistence type="predicted"/>
<keyword evidence="1" id="KW-0378">Hydrolase</keyword>
<dbReference type="EMBL" id="WOWK01000160">
    <property type="protein sequence ID" value="KAF0316394.1"/>
    <property type="molecule type" value="Genomic_DNA"/>
</dbReference>
<evidence type="ECO:0000313" key="4">
    <source>
        <dbReference type="EMBL" id="KAF0316394.1"/>
    </source>
</evidence>
<protein>
    <recommendedName>
        <fullName evidence="3">Beta-galactosidase jelly roll domain-containing protein</fullName>
    </recommendedName>
</protein>
<keyword evidence="2" id="KW-0326">Glycosidase</keyword>
<accession>A0A8H3VY77</accession>